<dbReference type="Gene3D" id="1.20.120.1080">
    <property type="match status" value="1"/>
</dbReference>
<feature type="region of interest" description="Disordered" evidence="5">
    <location>
        <begin position="31"/>
        <end position="181"/>
    </location>
</feature>
<dbReference type="RefSeq" id="XP_009495724.1">
    <property type="nucleotide sequence ID" value="XM_009497449.1"/>
</dbReference>
<dbReference type="OrthoDB" id="5600252at2759"/>
<accession>A0A058Z874</accession>
<evidence type="ECO:0000256" key="3">
    <source>
        <dbReference type="ARBA" id="ARBA00022806"/>
    </source>
</evidence>
<proteinExistence type="predicted"/>
<reference evidence="8" key="1">
    <citation type="submission" date="2013-04" db="EMBL/GenBank/DDBJ databases">
        <title>The Genome Sequence of Fonticula alba ATCC 38817.</title>
        <authorList>
            <consortium name="The Broad Institute Genomics Platform"/>
            <person name="Russ C."/>
            <person name="Cuomo C."/>
            <person name="Burger G."/>
            <person name="Gray M.W."/>
            <person name="Holland P.W.H."/>
            <person name="King N."/>
            <person name="Lang F.B.F."/>
            <person name="Roger A.J."/>
            <person name="Ruiz-Trillo I."/>
            <person name="Brown M."/>
            <person name="Walker B."/>
            <person name="Young S."/>
            <person name="Zeng Q."/>
            <person name="Gargeya S."/>
            <person name="Fitzgerald M."/>
            <person name="Haas B."/>
            <person name="Abouelleil A."/>
            <person name="Allen A.W."/>
            <person name="Alvarado L."/>
            <person name="Arachchi H.M."/>
            <person name="Berlin A.M."/>
            <person name="Chapman S.B."/>
            <person name="Gainer-Dewar J."/>
            <person name="Goldberg J."/>
            <person name="Griggs A."/>
            <person name="Gujja S."/>
            <person name="Hansen M."/>
            <person name="Howarth C."/>
            <person name="Imamovic A."/>
            <person name="Ireland A."/>
            <person name="Larimer J."/>
            <person name="McCowan C."/>
            <person name="Murphy C."/>
            <person name="Pearson M."/>
            <person name="Poon T.W."/>
            <person name="Priest M."/>
            <person name="Roberts A."/>
            <person name="Saif S."/>
            <person name="Shea T."/>
            <person name="Sisk P."/>
            <person name="Sykes S."/>
            <person name="Wortman J."/>
            <person name="Nusbaum C."/>
            <person name="Birren B."/>
        </authorList>
    </citation>
    <scope>NUCLEOTIDE SEQUENCE [LARGE SCALE GENOMIC DNA]</scope>
    <source>
        <strain evidence="8">ATCC 38817</strain>
    </source>
</reference>
<dbReference type="GO" id="GO:0005524">
    <property type="term" value="F:ATP binding"/>
    <property type="evidence" value="ECO:0007669"/>
    <property type="project" value="UniProtKB-KW"/>
</dbReference>
<dbReference type="eggNOG" id="KOG0920">
    <property type="taxonomic scope" value="Eukaryota"/>
</dbReference>
<name>A0A058Z874_FONAL</name>
<protein>
    <recommendedName>
        <fullName evidence="10">Adenosinetriphosphatase</fullName>
    </recommendedName>
</protein>
<keyword evidence="9" id="KW-1185">Reference proteome</keyword>
<evidence type="ECO:0000256" key="4">
    <source>
        <dbReference type="ARBA" id="ARBA00022840"/>
    </source>
</evidence>
<dbReference type="GeneID" id="20528304"/>
<feature type="compositionally biased region" description="Low complexity" evidence="5">
    <location>
        <begin position="1539"/>
        <end position="1548"/>
    </location>
</feature>
<dbReference type="PROSITE" id="PS50890">
    <property type="entry name" value="PUA"/>
    <property type="match status" value="1"/>
</dbReference>
<evidence type="ECO:0000313" key="9">
    <source>
        <dbReference type="Proteomes" id="UP000030693"/>
    </source>
</evidence>
<evidence type="ECO:0000256" key="5">
    <source>
        <dbReference type="SAM" id="MobiDB-lite"/>
    </source>
</evidence>
<dbReference type="GO" id="GO:0004386">
    <property type="term" value="F:helicase activity"/>
    <property type="evidence" value="ECO:0007669"/>
    <property type="project" value="UniProtKB-KW"/>
</dbReference>
<dbReference type="SMART" id="SM00490">
    <property type="entry name" value="HELICc"/>
    <property type="match status" value="1"/>
</dbReference>
<keyword evidence="3" id="KW-0347">Helicase</keyword>
<dbReference type="InterPro" id="IPR014001">
    <property type="entry name" value="Helicase_ATP-bd"/>
</dbReference>
<feature type="domain" description="Helicase ATP-binding" evidence="6">
    <location>
        <begin position="834"/>
        <end position="1015"/>
    </location>
</feature>
<evidence type="ECO:0000256" key="2">
    <source>
        <dbReference type="ARBA" id="ARBA00022801"/>
    </source>
</evidence>
<dbReference type="Gene3D" id="3.40.50.300">
    <property type="entry name" value="P-loop containing nucleotide triphosphate hydrolases"/>
    <property type="match status" value="2"/>
</dbReference>
<evidence type="ECO:0000259" key="6">
    <source>
        <dbReference type="PROSITE" id="PS51192"/>
    </source>
</evidence>
<organism evidence="8">
    <name type="scientific">Fonticula alba</name>
    <name type="common">Slime mold</name>
    <dbReference type="NCBI Taxonomy" id="691883"/>
    <lineage>
        <taxon>Eukaryota</taxon>
        <taxon>Rotosphaerida</taxon>
        <taxon>Fonticulaceae</taxon>
        <taxon>Fonticula</taxon>
    </lineage>
</organism>
<dbReference type="Pfam" id="PF00271">
    <property type="entry name" value="Helicase_C"/>
    <property type="match status" value="1"/>
</dbReference>
<dbReference type="InterPro" id="IPR001650">
    <property type="entry name" value="Helicase_C-like"/>
</dbReference>
<dbReference type="PROSITE" id="PS51194">
    <property type="entry name" value="HELICASE_CTER"/>
    <property type="match status" value="1"/>
</dbReference>
<dbReference type="STRING" id="691883.A0A058Z874"/>
<dbReference type="CDD" id="cd17917">
    <property type="entry name" value="DEXHc_RHA-like"/>
    <property type="match status" value="1"/>
</dbReference>
<keyword evidence="2" id="KW-0378">Hydrolase</keyword>
<sequence>MSARILSLSSLLPSLRRTRLSLSGSRLATFATSPATRPPARPWPCTGSPRHFSSSPPAHGRHSRRTVAATAAAAAARSTSRPDGPKPASPRSPPKNTMDSDDEFIASLSPPKLVPQVTPPAPGPGGPGTSTSAQTSAPPPRRGRGGGGDRSSGAPASNTGGGGGGRGKSQRNRSGGNTANSLARSLGCAVPEPVVPTIKGEVSAPGKFAFVYLQRRPMYGPTPPAMAYDTLQSKTMLSAIDLAAANKYLSEVSFLSPRGVANTMSFQWPEFVSLGDAIKYNISQENFPLEITPHEKGGFHAHLILQHPGKKPFLRYRVLGGPFATQGQAVRAAALASNHLRDLCVAHPADTPDLAHLRASSILDPTLSLLRNWHHNPIAALATFLARQGHDLASCANVARSRDTFNATIRWPFTPPQTRQLSTSAAGPTDVAALQQACFQMMETLENTTGVSFAGLPVVEGYELDPASFPAAIYPAPAQPTPPYTLSHWLDQTAMKLFGSRVHVAQLDLAPEQMRFKKTNFSRVVKLTWPNGRFSAIGLYPSSSTYIVPMAAYEALLRSMNLSLEALTNPRKELPSSVLPQKKPTAEHVHALENAALITPDNLRVLQIPAPYFGDLVTLFPNTRLMTTIMEVSTQIEALLSRCDNKDFTFERSKFSSRLPPEHPALPRTEWSLKHSPDRKIICNMQVDFPEYYSFPLISRKPDRSETIEATFQTSDELFCVLRAAEQLLFRINTLFDSSNASPYVQKSYHLDLPVRSHIDGLLREFVPLLDTDQKPTDDILDNDTHSFHTYLMRLNNRSAESVRQDSAALLEMQKTRNISPMVLPLLERRQAIIDAVRNNAVTIISTDTGSGKSTQVPQYILDDMIRQGEGSEAVILVSQPKRMATLALANRIANERQDPQVGMSVGYSMRGDTVMPKLFGSIIMMTTGSLIKFLTSKSFLGSPARAGGAGEKSPITHLIIDEVHERRSDIDFILYLARLAVNRFPNLRVVLMSATVEADHFAGYYPKSTVLNFSTRFHEVESLFEEEIHHEMALAGFNPNPVHFPGHLARDLTDQTRGRGVALLSFLLGSRDPHFSKGDILVFLPGISDILAMERLLEADIFNVGVESKAVIIPLYSSIPIKLMEESINRPIPNGYRRIFLSTNIAETSLTFPAVVHVVDSFLEKIGVDGLNGNSSGLVAKRISKASSRQRLGRAGRVANGLYYAYSIKGSEYDQPGFLADYSLPDILFKDVRDLVLFFKTLPSRDALLAETKSMQANQMASGTGANGAVSPIRQYLDLPANQHLSKSQREVYEFFDSLPSTPPLENIHSALRSLQVMGALSSHFELTAFGNYIVQSPVSPGASRVSLLASLFDIPEPLIISSVLLDVQSPHSNQSEDLSTRLLPATATEPAQRVEYIPLSPEEMLIQSDILQTARRLVEAVALGVREDSVDEMLRLARDFNIEERNIRDFRRTHTTLLAFLLKNHFIGQHVYPLLPNTQRLTVYGGQKMRYLDTLLANSTPSPETMLPVSQSDTALHTAAQAAAGGGGKKKRGKGGSAAARLQQQQHLLSASASEMSFHTDLPQLSSSKNLDRLPLMRSLLYSFEPRNLLLPEVSKKKTSVTYSSNIIHKSTVGRVTCEPPPPGKRLPLYSFASCTSSINDPVSTGILATPRLHEMLNNAPSITFLNQVPPIALFLFGDITAFAIGPPGNAPHQRQIPIRETLSPDMFQTIDNPEYARSLAASFSLPLAKAVVSEAAAVRHAILEFNDWIRVEMPTEDAARLVVLRRLIQQYVHVLSSLKHHEKKIVIDSFQQISHLVHELSHSISMNR</sequence>
<dbReference type="InterPro" id="IPR011545">
    <property type="entry name" value="DEAD/DEAH_box_helicase_dom"/>
</dbReference>
<dbReference type="SUPFAM" id="SSF52540">
    <property type="entry name" value="P-loop containing nucleoside triphosphate hydrolases"/>
    <property type="match status" value="1"/>
</dbReference>
<dbReference type="PANTHER" id="PTHR18934">
    <property type="entry name" value="ATP-DEPENDENT RNA HELICASE"/>
    <property type="match status" value="1"/>
</dbReference>
<dbReference type="Pfam" id="PF00270">
    <property type="entry name" value="DEAD"/>
    <property type="match status" value="1"/>
</dbReference>
<evidence type="ECO:0008006" key="10">
    <source>
        <dbReference type="Google" id="ProtNLM"/>
    </source>
</evidence>
<feature type="region of interest" description="Disordered" evidence="5">
    <location>
        <begin position="1521"/>
        <end position="1548"/>
    </location>
</feature>
<dbReference type="Proteomes" id="UP000030693">
    <property type="component" value="Unassembled WGS sequence"/>
</dbReference>
<feature type="compositionally biased region" description="Low complexity" evidence="5">
    <location>
        <begin position="66"/>
        <end position="81"/>
    </location>
</feature>
<dbReference type="PANTHER" id="PTHR18934:SF99">
    <property type="entry name" value="ATP-DEPENDENT RNA HELICASE DHX37-RELATED"/>
    <property type="match status" value="1"/>
</dbReference>
<keyword evidence="4" id="KW-0067">ATP-binding</keyword>
<dbReference type="PROSITE" id="PS51192">
    <property type="entry name" value="HELICASE_ATP_BIND_1"/>
    <property type="match status" value="1"/>
</dbReference>
<keyword evidence="1" id="KW-0547">Nucleotide-binding</keyword>
<dbReference type="EMBL" id="KB932205">
    <property type="protein sequence ID" value="KCV70118.1"/>
    <property type="molecule type" value="Genomic_DNA"/>
</dbReference>
<evidence type="ECO:0000256" key="1">
    <source>
        <dbReference type="ARBA" id="ARBA00022741"/>
    </source>
</evidence>
<dbReference type="CDD" id="cd18791">
    <property type="entry name" value="SF2_C_RHA"/>
    <property type="match status" value="1"/>
</dbReference>
<dbReference type="GO" id="GO:0016787">
    <property type="term" value="F:hydrolase activity"/>
    <property type="evidence" value="ECO:0007669"/>
    <property type="project" value="UniProtKB-KW"/>
</dbReference>
<feature type="domain" description="Helicase C-terminal" evidence="7">
    <location>
        <begin position="1071"/>
        <end position="1244"/>
    </location>
</feature>
<dbReference type="InterPro" id="IPR027417">
    <property type="entry name" value="P-loop_NTPase"/>
</dbReference>
<dbReference type="SMART" id="SM00487">
    <property type="entry name" value="DEXDc"/>
    <property type="match status" value="1"/>
</dbReference>
<gene>
    <name evidence="8" type="ORF">H696_03579</name>
</gene>
<evidence type="ECO:0000259" key="7">
    <source>
        <dbReference type="PROSITE" id="PS51194"/>
    </source>
</evidence>
<dbReference type="GO" id="GO:0003723">
    <property type="term" value="F:RNA binding"/>
    <property type="evidence" value="ECO:0007669"/>
    <property type="project" value="TreeGrafter"/>
</dbReference>
<evidence type="ECO:0000313" key="8">
    <source>
        <dbReference type="EMBL" id="KCV70118.1"/>
    </source>
</evidence>